<proteinExistence type="predicted"/>
<name>A0AAN9L8F8_CANGL</name>
<evidence type="ECO:0000313" key="1">
    <source>
        <dbReference type="EMBL" id="KAK7329634.1"/>
    </source>
</evidence>
<dbReference type="EMBL" id="JAYMYQ010000005">
    <property type="protein sequence ID" value="KAK7329634.1"/>
    <property type="molecule type" value="Genomic_DNA"/>
</dbReference>
<evidence type="ECO:0000313" key="2">
    <source>
        <dbReference type="Proteomes" id="UP001367508"/>
    </source>
</evidence>
<sequence>MFCFVWLRVHHRHHLRPPQTKCAPAIAFFSSRIATQATNVEEKRTTDLIPCYHRKLDDDSIWRPEASTAAIGVSRLTIPSKDSHHRE</sequence>
<protein>
    <submittedName>
        <fullName evidence="1">Uncharacterized protein</fullName>
    </submittedName>
</protein>
<keyword evidence="2" id="KW-1185">Reference proteome</keyword>
<organism evidence="1 2">
    <name type="scientific">Canavalia gladiata</name>
    <name type="common">Sword bean</name>
    <name type="synonym">Dolichos gladiatus</name>
    <dbReference type="NCBI Taxonomy" id="3824"/>
    <lineage>
        <taxon>Eukaryota</taxon>
        <taxon>Viridiplantae</taxon>
        <taxon>Streptophyta</taxon>
        <taxon>Embryophyta</taxon>
        <taxon>Tracheophyta</taxon>
        <taxon>Spermatophyta</taxon>
        <taxon>Magnoliopsida</taxon>
        <taxon>eudicotyledons</taxon>
        <taxon>Gunneridae</taxon>
        <taxon>Pentapetalae</taxon>
        <taxon>rosids</taxon>
        <taxon>fabids</taxon>
        <taxon>Fabales</taxon>
        <taxon>Fabaceae</taxon>
        <taxon>Papilionoideae</taxon>
        <taxon>50 kb inversion clade</taxon>
        <taxon>NPAAA clade</taxon>
        <taxon>indigoferoid/millettioid clade</taxon>
        <taxon>Phaseoleae</taxon>
        <taxon>Canavalia</taxon>
    </lineage>
</organism>
<dbReference type="Proteomes" id="UP001367508">
    <property type="component" value="Unassembled WGS sequence"/>
</dbReference>
<gene>
    <name evidence="1" type="ORF">VNO77_23806</name>
</gene>
<comment type="caution">
    <text evidence="1">The sequence shown here is derived from an EMBL/GenBank/DDBJ whole genome shotgun (WGS) entry which is preliminary data.</text>
</comment>
<reference evidence="1 2" key="1">
    <citation type="submission" date="2024-01" db="EMBL/GenBank/DDBJ databases">
        <title>The genomes of 5 underutilized Papilionoideae crops provide insights into root nodulation and disease resistanc.</title>
        <authorList>
            <person name="Jiang F."/>
        </authorList>
    </citation>
    <scope>NUCLEOTIDE SEQUENCE [LARGE SCALE GENOMIC DNA]</scope>
    <source>
        <strain evidence="1">LVBAO_FW01</strain>
        <tissue evidence="1">Leaves</tissue>
    </source>
</reference>
<dbReference type="AlphaFoldDB" id="A0AAN9L8F8"/>
<accession>A0AAN9L8F8</accession>